<gene>
    <name evidence="19" type="primary">LOC110083883</name>
</gene>
<dbReference type="InterPro" id="IPR036436">
    <property type="entry name" value="Disintegrin_dom_sf"/>
</dbReference>
<keyword evidence="3" id="KW-0964">Secreted</keyword>
<feature type="disulfide bond" evidence="11">
    <location>
        <begin position="656"/>
        <end position="665"/>
    </location>
</feature>
<evidence type="ECO:0000313" key="19">
    <source>
        <dbReference type="RefSeq" id="XP_020658396.2"/>
    </source>
</evidence>
<sequence>MVSGGQDLKNWLVLQLGSYMMLLGLILPNIHSGPFSPPAYTSYEIIIPRQLIARAGKAKKDEVSYIITTAGKDYVIRLKRNAGFVVENLPIFTYEAKERRVESRPHVSTECYHEGYVEGVVDSLVALSNCFGLRGYLQIRDKNYGIEPLQNSSRFQHVLYLIQRVGDLGLEDRKEADKTKVQAEEMERRQRRSPVSAQPHPSLPKYVELYIVVDNAMFLYQKRSPQKVTHLVMDIVNMVDVNFRQLNTQLVLMGLEIWNRGNRINDSDDLATLLRHFNEWRLSSLANLTRHDTAHLFVRRNAGRVFGESFEGAVCNPALSAGVEAYVGDHLVVFSVAVSHELGHHMGLKQDGPNCFCGAYRGCLMSSHHAEVSRFSNCSTHRFLELSLEGALDCLTDVPRNVLVPKRCGNGALDVGEQCDCGGAERCRRDPCCNADCTFKPHALCSSGPCCQDCQFLASGHLCRPETDQCDLPEYCSGRSAWCRPDVYMQDGTPCNNQRSFCYAKRCWDHDALCSQIFGEESTVAPKSCFLELNTAGSPFGNCGRSHAGRTYVKCRPQDVLCGRVHCTGVRSAPTDIKHVKVIRVPIGTAQCWATEYSGKIEHFDIGVVPDGVGCGPRNICLNRSCVSTSFLMSRCDPEEKCGRRGVCNNRHNCHCHADWAPPFCNTRGTGGSIDGGSPLASWTSTFLRRTFGTVIPITVLAIAAIMVFGRACTVLPVLNRVVQWLNSTNTGGTGSVVQPRVRRL</sequence>
<feature type="region of interest" description="Disordered" evidence="13">
    <location>
        <begin position="176"/>
        <end position="200"/>
    </location>
</feature>
<dbReference type="Proteomes" id="UP001652642">
    <property type="component" value="Chromosome 14"/>
</dbReference>
<dbReference type="GO" id="GO:0090729">
    <property type="term" value="F:toxin activity"/>
    <property type="evidence" value="ECO:0007669"/>
    <property type="project" value="UniProtKB-KW"/>
</dbReference>
<dbReference type="InterPro" id="IPR018358">
    <property type="entry name" value="Disintegrin_CS"/>
</dbReference>
<dbReference type="GeneID" id="110083883"/>
<keyword evidence="7 14" id="KW-0472">Membrane</keyword>
<keyword evidence="11" id="KW-0245">EGF-like domain</keyword>
<accession>A0A6J0UCD0</accession>
<dbReference type="Gene3D" id="4.10.70.10">
    <property type="entry name" value="Disintegrin domain"/>
    <property type="match status" value="1"/>
</dbReference>
<dbReference type="InterPro" id="IPR001590">
    <property type="entry name" value="Peptidase_M12B"/>
</dbReference>
<keyword evidence="4" id="KW-0800">Toxin</keyword>
<dbReference type="GO" id="GO:0046872">
    <property type="term" value="F:metal ion binding"/>
    <property type="evidence" value="ECO:0007669"/>
    <property type="project" value="UniProtKB-KW"/>
</dbReference>
<comment type="subcellular location">
    <subcellularLocation>
        <location evidence="1">Membrane</location>
        <topology evidence="1">Single-pass type I membrane protein</topology>
    </subcellularLocation>
    <subcellularLocation>
        <location evidence="2">Secreted</location>
    </subcellularLocation>
</comment>
<dbReference type="InterPro" id="IPR001762">
    <property type="entry name" value="Disintegrin_dom"/>
</dbReference>
<dbReference type="Pfam" id="PF01421">
    <property type="entry name" value="Reprolysin"/>
    <property type="match status" value="1"/>
</dbReference>
<name>A0A6J0UCD0_9SAUR</name>
<keyword evidence="9" id="KW-1199">Hemostasis impairing toxin</keyword>
<dbReference type="PROSITE" id="PS50215">
    <property type="entry name" value="ADAM_MEPRO"/>
    <property type="match status" value="1"/>
</dbReference>
<dbReference type="PROSITE" id="PS50214">
    <property type="entry name" value="DISINTEGRIN_2"/>
    <property type="match status" value="1"/>
</dbReference>
<evidence type="ECO:0000256" key="7">
    <source>
        <dbReference type="ARBA" id="ARBA00023136"/>
    </source>
</evidence>
<evidence type="ECO:0000256" key="11">
    <source>
        <dbReference type="PROSITE-ProRule" id="PRU00076"/>
    </source>
</evidence>
<evidence type="ECO:0000256" key="9">
    <source>
        <dbReference type="ARBA" id="ARBA00023240"/>
    </source>
</evidence>
<evidence type="ECO:0000256" key="10">
    <source>
        <dbReference type="PROSITE-ProRule" id="PRU00068"/>
    </source>
</evidence>
<keyword evidence="8 11" id="KW-1015">Disulfide bond</keyword>
<evidence type="ECO:0000256" key="3">
    <source>
        <dbReference type="ARBA" id="ARBA00022525"/>
    </source>
</evidence>
<feature type="disulfide bond" evidence="10">
    <location>
        <begin position="463"/>
        <end position="483"/>
    </location>
</feature>
<keyword evidence="6 14" id="KW-1133">Transmembrane helix</keyword>
<dbReference type="Pfam" id="PF01562">
    <property type="entry name" value="Pep_M12B_propep"/>
    <property type="match status" value="1"/>
</dbReference>
<dbReference type="RefSeq" id="XP_020658396.2">
    <property type="nucleotide sequence ID" value="XM_020802737.2"/>
</dbReference>
<evidence type="ECO:0000256" key="2">
    <source>
        <dbReference type="ARBA" id="ARBA00004613"/>
    </source>
</evidence>
<evidence type="ECO:0000256" key="4">
    <source>
        <dbReference type="ARBA" id="ARBA00022656"/>
    </source>
</evidence>
<dbReference type="SUPFAM" id="SSF55486">
    <property type="entry name" value="Metalloproteases ('zincins'), catalytic domain"/>
    <property type="match status" value="1"/>
</dbReference>
<evidence type="ECO:0000259" key="17">
    <source>
        <dbReference type="PROSITE" id="PS50215"/>
    </source>
</evidence>
<dbReference type="CDD" id="cd04269">
    <property type="entry name" value="ZnMc_adamalysin_II_like"/>
    <property type="match status" value="1"/>
</dbReference>
<dbReference type="InterPro" id="IPR006586">
    <property type="entry name" value="ADAM_Cys-rich"/>
</dbReference>
<proteinExistence type="predicted"/>
<dbReference type="InterPro" id="IPR002870">
    <property type="entry name" value="Peptidase_M12B_N"/>
</dbReference>
<evidence type="ECO:0000313" key="18">
    <source>
        <dbReference type="Proteomes" id="UP001652642"/>
    </source>
</evidence>
<evidence type="ECO:0000256" key="12">
    <source>
        <dbReference type="PROSITE-ProRule" id="PRU00276"/>
    </source>
</evidence>
<feature type="domain" description="EGF-like" evidence="15">
    <location>
        <begin position="632"/>
        <end position="666"/>
    </location>
</feature>
<feature type="active site" evidence="12">
    <location>
        <position position="341"/>
    </location>
</feature>
<dbReference type="OrthoDB" id="5951731at2759"/>
<evidence type="ECO:0000256" key="5">
    <source>
        <dbReference type="ARBA" id="ARBA00022692"/>
    </source>
</evidence>
<evidence type="ECO:0000256" key="14">
    <source>
        <dbReference type="SAM" id="Phobius"/>
    </source>
</evidence>
<dbReference type="GO" id="GO:0008584">
    <property type="term" value="P:male gonad development"/>
    <property type="evidence" value="ECO:0007669"/>
    <property type="project" value="TreeGrafter"/>
</dbReference>
<dbReference type="PANTHER" id="PTHR11905">
    <property type="entry name" value="ADAM A DISINTEGRIN AND METALLOPROTEASE DOMAIN"/>
    <property type="match status" value="1"/>
</dbReference>
<dbReference type="GO" id="GO:0009897">
    <property type="term" value="C:external side of plasma membrane"/>
    <property type="evidence" value="ECO:0007669"/>
    <property type="project" value="TreeGrafter"/>
</dbReference>
<dbReference type="SUPFAM" id="SSF57552">
    <property type="entry name" value="Blood coagulation inhibitor (disintegrin)"/>
    <property type="match status" value="1"/>
</dbReference>
<feature type="transmembrane region" description="Helical" evidence="14">
    <location>
        <begin position="695"/>
        <end position="719"/>
    </location>
</feature>
<reference evidence="19" key="1">
    <citation type="submission" date="2025-08" db="UniProtKB">
        <authorList>
            <consortium name="RefSeq"/>
        </authorList>
    </citation>
    <scope>IDENTIFICATION</scope>
</reference>
<dbReference type="SMART" id="SM00050">
    <property type="entry name" value="DISIN"/>
    <property type="match status" value="1"/>
</dbReference>
<dbReference type="PANTHER" id="PTHR11905:SF120">
    <property type="entry name" value="DISINTEGRIN AND METALLOPROTEINASE DOMAIN-CONTAINING PROTEIN 1A"/>
    <property type="match status" value="1"/>
</dbReference>
<feature type="domain" description="Peptidase M12B" evidence="17">
    <location>
        <begin position="205"/>
        <end position="399"/>
    </location>
</feature>
<keyword evidence="18" id="KW-1185">Reference proteome</keyword>
<dbReference type="Pfam" id="PF00200">
    <property type="entry name" value="Disintegrin"/>
    <property type="match status" value="1"/>
</dbReference>
<dbReference type="AlphaFoldDB" id="A0A6J0UCD0"/>
<dbReference type="InterPro" id="IPR024079">
    <property type="entry name" value="MetalloPept_cat_dom_sf"/>
</dbReference>
<organism evidence="18 19">
    <name type="scientific">Pogona vitticeps</name>
    <name type="common">central bearded dragon</name>
    <dbReference type="NCBI Taxonomy" id="103695"/>
    <lineage>
        <taxon>Eukaryota</taxon>
        <taxon>Metazoa</taxon>
        <taxon>Chordata</taxon>
        <taxon>Craniata</taxon>
        <taxon>Vertebrata</taxon>
        <taxon>Euteleostomi</taxon>
        <taxon>Lepidosauria</taxon>
        <taxon>Squamata</taxon>
        <taxon>Bifurcata</taxon>
        <taxon>Unidentata</taxon>
        <taxon>Episquamata</taxon>
        <taxon>Toxicofera</taxon>
        <taxon>Iguania</taxon>
        <taxon>Acrodonta</taxon>
        <taxon>Agamidae</taxon>
        <taxon>Amphibolurinae</taxon>
        <taxon>Pogona</taxon>
    </lineage>
</organism>
<evidence type="ECO:0000256" key="1">
    <source>
        <dbReference type="ARBA" id="ARBA00004479"/>
    </source>
</evidence>
<comment type="caution">
    <text evidence="11">Lacks conserved residue(s) required for the propagation of feature annotation.</text>
</comment>
<evidence type="ECO:0000256" key="13">
    <source>
        <dbReference type="SAM" id="MobiDB-lite"/>
    </source>
</evidence>
<protein>
    <submittedName>
        <fullName evidence="19">Disintegrin and metalloproteinase domain-containing protein 21-like</fullName>
    </submittedName>
</protein>
<dbReference type="GO" id="GO:0006508">
    <property type="term" value="P:proteolysis"/>
    <property type="evidence" value="ECO:0007669"/>
    <property type="project" value="InterPro"/>
</dbReference>
<evidence type="ECO:0000259" key="15">
    <source>
        <dbReference type="PROSITE" id="PS50026"/>
    </source>
</evidence>
<dbReference type="InterPro" id="IPR000742">
    <property type="entry name" value="EGF"/>
</dbReference>
<feature type="compositionally biased region" description="Basic and acidic residues" evidence="13">
    <location>
        <begin position="176"/>
        <end position="188"/>
    </location>
</feature>
<dbReference type="KEGG" id="pvt:110083883"/>
<dbReference type="GO" id="GO:0004222">
    <property type="term" value="F:metalloendopeptidase activity"/>
    <property type="evidence" value="ECO:0007669"/>
    <property type="project" value="InterPro"/>
</dbReference>
<feature type="domain" description="Disintegrin" evidence="16">
    <location>
        <begin position="405"/>
        <end position="491"/>
    </location>
</feature>
<keyword evidence="5 14" id="KW-0812">Transmembrane</keyword>
<dbReference type="GO" id="GO:0005576">
    <property type="term" value="C:extracellular region"/>
    <property type="evidence" value="ECO:0007669"/>
    <property type="project" value="UniProtKB-SubCell"/>
</dbReference>
<dbReference type="PROSITE" id="PS50026">
    <property type="entry name" value="EGF_3"/>
    <property type="match status" value="1"/>
</dbReference>
<evidence type="ECO:0000259" key="16">
    <source>
        <dbReference type="PROSITE" id="PS50214"/>
    </source>
</evidence>
<dbReference type="InParanoid" id="A0A6J0UCD0"/>
<dbReference type="PROSITE" id="PS00427">
    <property type="entry name" value="DISINTEGRIN_1"/>
    <property type="match status" value="1"/>
</dbReference>
<dbReference type="InterPro" id="IPR034027">
    <property type="entry name" value="Reprolysin_adamalysin"/>
</dbReference>
<dbReference type="Pfam" id="PF08516">
    <property type="entry name" value="ADAM_CR"/>
    <property type="match status" value="1"/>
</dbReference>
<dbReference type="Gene3D" id="3.40.390.10">
    <property type="entry name" value="Collagenase (Catalytic Domain)"/>
    <property type="match status" value="1"/>
</dbReference>
<evidence type="ECO:0000256" key="6">
    <source>
        <dbReference type="ARBA" id="ARBA00022989"/>
    </source>
</evidence>
<dbReference type="GO" id="GO:1990913">
    <property type="term" value="C:sperm head plasma membrane"/>
    <property type="evidence" value="ECO:0007669"/>
    <property type="project" value="TreeGrafter"/>
</dbReference>
<dbReference type="SMART" id="SM00608">
    <property type="entry name" value="ACR"/>
    <property type="match status" value="1"/>
</dbReference>
<evidence type="ECO:0000256" key="8">
    <source>
        <dbReference type="ARBA" id="ARBA00023157"/>
    </source>
</evidence>